<comment type="caution">
    <text evidence="1">The sequence shown here is derived from an EMBL/GenBank/DDBJ whole genome shotgun (WGS) entry which is preliminary data.</text>
</comment>
<dbReference type="EMBL" id="JAIWYP010000003">
    <property type="protein sequence ID" value="KAH3858855.1"/>
    <property type="molecule type" value="Genomic_DNA"/>
</dbReference>
<proteinExistence type="predicted"/>
<evidence type="ECO:0000313" key="1">
    <source>
        <dbReference type="EMBL" id="KAH3858855.1"/>
    </source>
</evidence>
<protein>
    <submittedName>
        <fullName evidence="1">Uncharacterized protein</fullName>
    </submittedName>
</protein>
<evidence type="ECO:0000313" key="2">
    <source>
        <dbReference type="Proteomes" id="UP000828390"/>
    </source>
</evidence>
<accession>A0A9D4RA43</accession>
<sequence>MKNGSAGTCDNVQQLEHSATDVASLDIMPLCFSKCTTRRTKTFFKRERDMSRISKYNERKAVSTLLSVNTAQPQLKKSAPDEMKEGKCEQLKVLMTCMDKRKMQRDCARVRRRKP</sequence>
<organism evidence="1 2">
    <name type="scientific">Dreissena polymorpha</name>
    <name type="common">Zebra mussel</name>
    <name type="synonym">Mytilus polymorpha</name>
    <dbReference type="NCBI Taxonomy" id="45954"/>
    <lineage>
        <taxon>Eukaryota</taxon>
        <taxon>Metazoa</taxon>
        <taxon>Spiralia</taxon>
        <taxon>Lophotrochozoa</taxon>
        <taxon>Mollusca</taxon>
        <taxon>Bivalvia</taxon>
        <taxon>Autobranchia</taxon>
        <taxon>Heteroconchia</taxon>
        <taxon>Euheterodonta</taxon>
        <taxon>Imparidentia</taxon>
        <taxon>Neoheterodontei</taxon>
        <taxon>Myida</taxon>
        <taxon>Dreissenoidea</taxon>
        <taxon>Dreissenidae</taxon>
        <taxon>Dreissena</taxon>
    </lineage>
</organism>
<reference evidence="1" key="2">
    <citation type="submission" date="2020-11" db="EMBL/GenBank/DDBJ databases">
        <authorList>
            <person name="McCartney M.A."/>
            <person name="Auch B."/>
            <person name="Kono T."/>
            <person name="Mallez S."/>
            <person name="Becker A."/>
            <person name="Gohl D.M."/>
            <person name="Silverstein K.A.T."/>
            <person name="Koren S."/>
            <person name="Bechman K.B."/>
            <person name="Herman A."/>
            <person name="Abrahante J.E."/>
            <person name="Garbe J."/>
        </authorList>
    </citation>
    <scope>NUCLEOTIDE SEQUENCE</scope>
    <source>
        <strain evidence="1">Duluth1</strain>
        <tissue evidence="1">Whole animal</tissue>
    </source>
</reference>
<name>A0A9D4RA43_DREPO</name>
<keyword evidence="2" id="KW-1185">Reference proteome</keyword>
<dbReference type="AlphaFoldDB" id="A0A9D4RA43"/>
<reference evidence="1" key="1">
    <citation type="journal article" date="2019" name="bioRxiv">
        <title>The Genome of the Zebra Mussel, Dreissena polymorpha: A Resource for Invasive Species Research.</title>
        <authorList>
            <person name="McCartney M.A."/>
            <person name="Auch B."/>
            <person name="Kono T."/>
            <person name="Mallez S."/>
            <person name="Zhang Y."/>
            <person name="Obille A."/>
            <person name="Becker A."/>
            <person name="Abrahante J.E."/>
            <person name="Garbe J."/>
            <person name="Badalamenti J.P."/>
            <person name="Herman A."/>
            <person name="Mangelson H."/>
            <person name="Liachko I."/>
            <person name="Sullivan S."/>
            <person name="Sone E.D."/>
            <person name="Koren S."/>
            <person name="Silverstein K.A.T."/>
            <person name="Beckman K.B."/>
            <person name="Gohl D.M."/>
        </authorList>
    </citation>
    <scope>NUCLEOTIDE SEQUENCE</scope>
    <source>
        <strain evidence="1">Duluth1</strain>
        <tissue evidence="1">Whole animal</tissue>
    </source>
</reference>
<dbReference type="Proteomes" id="UP000828390">
    <property type="component" value="Unassembled WGS sequence"/>
</dbReference>
<gene>
    <name evidence="1" type="ORF">DPMN_101496</name>
</gene>